<evidence type="ECO:0000256" key="1">
    <source>
        <dbReference type="SAM" id="MobiDB-lite"/>
    </source>
</evidence>
<accession>A0A5B7HP24</accession>
<dbReference type="Proteomes" id="UP000324222">
    <property type="component" value="Unassembled WGS sequence"/>
</dbReference>
<keyword evidence="3" id="KW-1185">Reference proteome</keyword>
<organism evidence="2 3">
    <name type="scientific">Portunus trituberculatus</name>
    <name type="common">Swimming crab</name>
    <name type="synonym">Neptunus trituberculatus</name>
    <dbReference type="NCBI Taxonomy" id="210409"/>
    <lineage>
        <taxon>Eukaryota</taxon>
        <taxon>Metazoa</taxon>
        <taxon>Ecdysozoa</taxon>
        <taxon>Arthropoda</taxon>
        <taxon>Crustacea</taxon>
        <taxon>Multicrustacea</taxon>
        <taxon>Malacostraca</taxon>
        <taxon>Eumalacostraca</taxon>
        <taxon>Eucarida</taxon>
        <taxon>Decapoda</taxon>
        <taxon>Pleocyemata</taxon>
        <taxon>Brachyura</taxon>
        <taxon>Eubrachyura</taxon>
        <taxon>Portunoidea</taxon>
        <taxon>Portunidae</taxon>
        <taxon>Portuninae</taxon>
        <taxon>Portunus</taxon>
    </lineage>
</organism>
<sequence>MGEKRKFTQGRFILRFGSDPEDKRSTNASSPHTHTTLYLPAHLNLRRTPTEPHSSTHYSSRGSRHHAADTSLQKGDK</sequence>
<feature type="compositionally biased region" description="Polar residues" evidence="1">
    <location>
        <begin position="51"/>
        <end position="61"/>
    </location>
</feature>
<feature type="compositionally biased region" description="Polar residues" evidence="1">
    <location>
        <begin position="26"/>
        <end position="36"/>
    </location>
</feature>
<reference evidence="2 3" key="1">
    <citation type="submission" date="2019-05" db="EMBL/GenBank/DDBJ databases">
        <title>Another draft genome of Portunus trituberculatus and its Hox gene families provides insights of decapod evolution.</title>
        <authorList>
            <person name="Jeong J.-H."/>
            <person name="Song I."/>
            <person name="Kim S."/>
            <person name="Choi T."/>
            <person name="Kim D."/>
            <person name="Ryu S."/>
            <person name="Kim W."/>
        </authorList>
    </citation>
    <scope>NUCLEOTIDE SEQUENCE [LARGE SCALE GENOMIC DNA]</scope>
    <source>
        <tissue evidence="2">Muscle</tissue>
    </source>
</reference>
<dbReference type="AlphaFoldDB" id="A0A5B7HP24"/>
<feature type="region of interest" description="Disordered" evidence="1">
    <location>
        <begin position="1"/>
        <end position="77"/>
    </location>
</feature>
<comment type="caution">
    <text evidence="2">The sequence shown here is derived from an EMBL/GenBank/DDBJ whole genome shotgun (WGS) entry which is preliminary data.</text>
</comment>
<evidence type="ECO:0000313" key="3">
    <source>
        <dbReference type="Proteomes" id="UP000324222"/>
    </source>
</evidence>
<evidence type="ECO:0000313" key="2">
    <source>
        <dbReference type="EMBL" id="MPC73102.1"/>
    </source>
</evidence>
<protein>
    <submittedName>
        <fullName evidence="2">Uncharacterized protein</fullName>
    </submittedName>
</protein>
<gene>
    <name evidence="2" type="ORF">E2C01_067420</name>
</gene>
<proteinExistence type="predicted"/>
<name>A0A5B7HP24_PORTR</name>
<dbReference type="EMBL" id="VSRR010036083">
    <property type="protein sequence ID" value="MPC73102.1"/>
    <property type="molecule type" value="Genomic_DNA"/>
</dbReference>